<keyword evidence="4" id="KW-0472">Membrane</keyword>
<dbReference type="EMBL" id="JACGCM010001488">
    <property type="protein sequence ID" value="KAF6154577.1"/>
    <property type="molecule type" value="Genomic_DNA"/>
</dbReference>
<keyword evidence="2" id="KW-0812">Transmembrane</keyword>
<evidence type="ECO:0000256" key="4">
    <source>
        <dbReference type="ARBA" id="ARBA00023136"/>
    </source>
</evidence>
<evidence type="ECO:0000259" key="5">
    <source>
        <dbReference type="PROSITE" id="PS51775"/>
    </source>
</evidence>
<evidence type="ECO:0000256" key="1">
    <source>
        <dbReference type="ARBA" id="ARBA00004167"/>
    </source>
</evidence>
<dbReference type="AlphaFoldDB" id="A0A7J7MI92"/>
<name>A0A7J7MI92_9MAGN</name>
<keyword evidence="3" id="KW-1133">Transmembrane helix</keyword>
<dbReference type="GO" id="GO:0016020">
    <property type="term" value="C:membrane"/>
    <property type="evidence" value="ECO:0007669"/>
    <property type="project" value="UniProtKB-SubCell"/>
</dbReference>
<dbReference type="PANTHER" id="PTHR31448">
    <property type="entry name" value="MYOSIN-BINDING PROTEIN 2"/>
    <property type="match status" value="1"/>
</dbReference>
<dbReference type="GO" id="GO:0080115">
    <property type="term" value="F:myosin XI tail binding"/>
    <property type="evidence" value="ECO:0007669"/>
    <property type="project" value="UniProtKB-ARBA"/>
</dbReference>
<dbReference type="Proteomes" id="UP000541444">
    <property type="component" value="Unassembled WGS sequence"/>
</dbReference>
<reference evidence="6 7" key="1">
    <citation type="journal article" date="2020" name="IScience">
        <title>Genome Sequencing of the Endangered Kingdonia uniflora (Circaeasteraceae, Ranunculales) Reveals Potential Mechanisms of Evolutionary Specialization.</title>
        <authorList>
            <person name="Sun Y."/>
            <person name="Deng T."/>
            <person name="Zhang A."/>
            <person name="Moore M.J."/>
            <person name="Landis J.B."/>
            <person name="Lin N."/>
            <person name="Zhang H."/>
            <person name="Zhang X."/>
            <person name="Huang J."/>
            <person name="Zhang X."/>
            <person name="Sun H."/>
            <person name="Wang H."/>
        </authorList>
    </citation>
    <scope>NUCLEOTIDE SEQUENCE [LARGE SCALE GENOMIC DNA]</scope>
    <source>
        <strain evidence="6">TB1705</strain>
        <tissue evidence="6">Leaf</tissue>
    </source>
</reference>
<sequence>MDLSDSYNLVIGNNDSANISEDLKLLFSQISSARGLELSTKDTTLQVHGHEDELKTSDASVKNLTSSSGLVTLRRKISIERNESSFESLDGTHRSIVSALQVHGHGNESKTSDASCSSGLDTLQGKISIERNESSFESLDGSIVSEIEGEGTVDWLKWQVEHDWKSMSALYKELEEERNASAIAANEAMVMITRLQEEKASLHLEALQYLRMMEEKVEYGVEALQKANDFLSEREKDI</sequence>
<dbReference type="InterPro" id="IPR039306">
    <property type="entry name" value="MYOB"/>
</dbReference>
<evidence type="ECO:0000256" key="3">
    <source>
        <dbReference type="ARBA" id="ARBA00022989"/>
    </source>
</evidence>
<keyword evidence="7" id="KW-1185">Reference proteome</keyword>
<accession>A0A7J7MI92</accession>
<protein>
    <recommendedName>
        <fullName evidence="5">GTD-binding domain-containing protein</fullName>
    </recommendedName>
</protein>
<evidence type="ECO:0000313" key="7">
    <source>
        <dbReference type="Proteomes" id="UP000541444"/>
    </source>
</evidence>
<proteinExistence type="predicted"/>
<dbReference type="Pfam" id="PF04576">
    <property type="entry name" value="Zein-binding"/>
    <property type="match status" value="1"/>
</dbReference>
<dbReference type="OrthoDB" id="1933744at2759"/>
<organism evidence="6 7">
    <name type="scientific">Kingdonia uniflora</name>
    <dbReference type="NCBI Taxonomy" id="39325"/>
    <lineage>
        <taxon>Eukaryota</taxon>
        <taxon>Viridiplantae</taxon>
        <taxon>Streptophyta</taxon>
        <taxon>Embryophyta</taxon>
        <taxon>Tracheophyta</taxon>
        <taxon>Spermatophyta</taxon>
        <taxon>Magnoliopsida</taxon>
        <taxon>Ranunculales</taxon>
        <taxon>Circaeasteraceae</taxon>
        <taxon>Kingdonia</taxon>
    </lineage>
</organism>
<comment type="caution">
    <text evidence="6">The sequence shown here is derived from an EMBL/GenBank/DDBJ whole genome shotgun (WGS) entry which is preliminary data.</text>
</comment>
<dbReference type="InterPro" id="IPR007656">
    <property type="entry name" value="GTD-bd"/>
</dbReference>
<evidence type="ECO:0000256" key="2">
    <source>
        <dbReference type="ARBA" id="ARBA00022692"/>
    </source>
</evidence>
<feature type="domain" description="GTD-binding" evidence="5">
    <location>
        <begin position="151"/>
        <end position="238"/>
    </location>
</feature>
<comment type="subcellular location">
    <subcellularLocation>
        <location evidence="1">Membrane</location>
        <topology evidence="1">Single-pass membrane protein</topology>
    </subcellularLocation>
</comment>
<evidence type="ECO:0000313" key="6">
    <source>
        <dbReference type="EMBL" id="KAF6154577.1"/>
    </source>
</evidence>
<gene>
    <name evidence="6" type="ORF">GIB67_017959</name>
</gene>
<dbReference type="PANTHER" id="PTHR31448:SF32">
    <property type="entry name" value="MYOSIN-BINDING PROTEIN 1"/>
    <property type="match status" value="1"/>
</dbReference>
<dbReference type="PROSITE" id="PS51775">
    <property type="entry name" value="GTD_BINDING"/>
    <property type="match status" value="1"/>
</dbReference>